<dbReference type="EMBL" id="KV878176">
    <property type="protein sequence ID" value="OJI90865.1"/>
    <property type="molecule type" value="Genomic_DNA"/>
</dbReference>
<keyword evidence="1" id="KW-1133">Transmembrane helix</keyword>
<name>A0A1L9NNL3_ASPTC</name>
<dbReference type="VEuPathDB" id="FungiDB:ASPTUDRAFT_37664"/>
<reference evidence="3" key="1">
    <citation type="journal article" date="2017" name="Genome Biol.">
        <title>Comparative genomics reveals high biological diversity and specific adaptations in the industrially and medically important fungal genus Aspergillus.</title>
        <authorList>
            <person name="de Vries R.P."/>
            <person name="Riley R."/>
            <person name="Wiebenga A."/>
            <person name="Aguilar-Osorio G."/>
            <person name="Amillis S."/>
            <person name="Uchima C.A."/>
            <person name="Anderluh G."/>
            <person name="Asadollahi M."/>
            <person name="Askin M."/>
            <person name="Barry K."/>
            <person name="Battaglia E."/>
            <person name="Bayram O."/>
            <person name="Benocci T."/>
            <person name="Braus-Stromeyer S.A."/>
            <person name="Caldana C."/>
            <person name="Canovas D."/>
            <person name="Cerqueira G.C."/>
            <person name="Chen F."/>
            <person name="Chen W."/>
            <person name="Choi C."/>
            <person name="Clum A."/>
            <person name="Dos Santos R.A."/>
            <person name="Damasio A.R."/>
            <person name="Diallinas G."/>
            <person name="Emri T."/>
            <person name="Fekete E."/>
            <person name="Flipphi M."/>
            <person name="Freyberg S."/>
            <person name="Gallo A."/>
            <person name="Gournas C."/>
            <person name="Habgood R."/>
            <person name="Hainaut M."/>
            <person name="Harispe M.L."/>
            <person name="Henrissat B."/>
            <person name="Hilden K.S."/>
            <person name="Hope R."/>
            <person name="Hossain A."/>
            <person name="Karabika E."/>
            <person name="Karaffa L."/>
            <person name="Karanyi Z."/>
            <person name="Krasevec N."/>
            <person name="Kuo A."/>
            <person name="Kusch H."/>
            <person name="LaButti K."/>
            <person name="Lagendijk E.L."/>
            <person name="Lapidus A."/>
            <person name="Levasseur A."/>
            <person name="Lindquist E."/>
            <person name="Lipzen A."/>
            <person name="Logrieco A.F."/>
            <person name="MacCabe A."/>
            <person name="Maekelae M.R."/>
            <person name="Malavazi I."/>
            <person name="Melin P."/>
            <person name="Meyer V."/>
            <person name="Mielnichuk N."/>
            <person name="Miskei M."/>
            <person name="Molnar A.P."/>
            <person name="Mule G."/>
            <person name="Ngan C.Y."/>
            <person name="Orejas M."/>
            <person name="Orosz E."/>
            <person name="Ouedraogo J.P."/>
            <person name="Overkamp K.M."/>
            <person name="Park H.-S."/>
            <person name="Perrone G."/>
            <person name="Piumi F."/>
            <person name="Punt P.J."/>
            <person name="Ram A.F."/>
            <person name="Ramon A."/>
            <person name="Rauscher S."/>
            <person name="Record E."/>
            <person name="Riano-Pachon D.M."/>
            <person name="Robert V."/>
            <person name="Roehrig J."/>
            <person name="Ruller R."/>
            <person name="Salamov A."/>
            <person name="Salih N.S."/>
            <person name="Samson R.A."/>
            <person name="Sandor E."/>
            <person name="Sanguinetti M."/>
            <person name="Schuetze T."/>
            <person name="Sepcic K."/>
            <person name="Shelest E."/>
            <person name="Sherlock G."/>
            <person name="Sophianopoulou V."/>
            <person name="Squina F.M."/>
            <person name="Sun H."/>
            <person name="Susca A."/>
            <person name="Todd R.B."/>
            <person name="Tsang A."/>
            <person name="Unkles S.E."/>
            <person name="van de Wiele N."/>
            <person name="van Rossen-Uffink D."/>
            <person name="Oliveira J.V."/>
            <person name="Vesth T.C."/>
            <person name="Visser J."/>
            <person name="Yu J.-H."/>
            <person name="Zhou M."/>
            <person name="Andersen M.R."/>
            <person name="Archer D.B."/>
            <person name="Baker S.E."/>
            <person name="Benoit I."/>
            <person name="Brakhage A.A."/>
            <person name="Braus G.H."/>
            <person name="Fischer R."/>
            <person name="Frisvad J.C."/>
            <person name="Goldman G.H."/>
            <person name="Houbraken J."/>
            <person name="Oakley B."/>
            <person name="Pocsi I."/>
            <person name="Scazzocchio C."/>
            <person name="Seiboth B."/>
            <person name="vanKuyk P.A."/>
            <person name="Wortman J."/>
            <person name="Dyer P.S."/>
            <person name="Grigoriev I.V."/>
        </authorList>
    </citation>
    <scope>NUCLEOTIDE SEQUENCE [LARGE SCALE GENOMIC DNA]</scope>
    <source>
        <strain evidence="3">CBS 134.48</strain>
    </source>
</reference>
<keyword evidence="1" id="KW-0812">Transmembrane</keyword>
<proteinExistence type="predicted"/>
<keyword evidence="1" id="KW-0472">Membrane</keyword>
<protein>
    <submittedName>
        <fullName evidence="2">Uncharacterized protein</fullName>
    </submittedName>
</protein>
<keyword evidence="3" id="KW-1185">Reference proteome</keyword>
<accession>A0A1L9NNL3</accession>
<dbReference type="AlphaFoldDB" id="A0A1L9NNL3"/>
<dbReference type="Proteomes" id="UP000184304">
    <property type="component" value="Unassembled WGS sequence"/>
</dbReference>
<gene>
    <name evidence="2" type="ORF">ASPTUDRAFT_37664</name>
</gene>
<evidence type="ECO:0000313" key="3">
    <source>
        <dbReference type="Proteomes" id="UP000184304"/>
    </source>
</evidence>
<evidence type="ECO:0000313" key="2">
    <source>
        <dbReference type="EMBL" id="OJI90865.1"/>
    </source>
</evidence>
<feature type="transmembrane region" description="Helical" evidence="1">
    <location>
        <begin position="12"/>
        <end position="32"/>
    </location>
</feature>
<organism evidence="2 3">
    <name type="scientific">Aspergillus tubingensis (strain CBS 134.48)</name>
    <dbReference type="NCBI Taxonomy" id="767770"/>
    <lineage>
        <taxon>Eukaryota</taxon>
        <taxon>Fungi</taxon>
        <taxon>Dikarya</taxon>
        <taxon>Ascomycota</taxon>
        <taxon>Pezizomycotina</taxon>
        <taxon>Eurotiomycetes</taxon>
        <taxon>Eurotiomycetidae</taxon>
        <taxon>Eurotiales</taxon>
        <taxon>Aspergillaceae</taxon>
        <taxon>Aspergillus</taxon>
        <taxon>Aspergillus subgen. Circumdati</taxon>
    </lineage>
</organism>
<sequence>MQQVAHTSYIQYQAGSISTIYVVCIVLCYSYTSNIYLDTITYATADCIALPCAQLVSN</sequence>
<evidence type="ECO:0000256" key="1">
    <source>
        <dbReference type="SAM" id="Phobius"/>
    </source>
</evidence>